<dbReference type="Gene3D" id="1.50.40.10">
    <property type="entry name" value="Mitochondrial carrier domain"/>
    <property type="match status" value="1"/>
</dbReference>
<dbReference type="OrthoDB" id="44467at2759"/>
<feature type="repeat" description="Solcar" evidence="10">
    <location>
        <begin position="28"/>
        <end position="118"/>
    </location>
</feature>
<dbReference type="Pfam" id="PF00153">
    <property type="entry name" value="Mito_carr"/>
    <property type="match status" value="3"/>
</dbReference>
<evidence type="ECO:0000256" key="5">
    <source>
        <dbReference type="ARBA" id="ARBA00022737"/>
    </source>
</evidence>
<dbReference type="EMBL" id="LFRF01000018">
    <property type="protein sequence ID" value="KND89436.1"/>
    <property type="molecule type" value="Genomic_DNA"/>
</dbReference>
<keyword evidence="9 10" id="KW-0472">Membrane</keyword>
<sequence>MATTAQPHVAVPLQTLAPPAQNTKKKSVSPGVSLIAGGVAGAVEASATYPFEFAKTRAQLLQRNAASTSASRNPFRVIAQVVRRDGAAAVYTGCSTLVLGTAVKAGVRFLSYDSIKKLLGDEDGRLSPAGGLLAGMAAGCVESVVAVTPTERIKTALIDDARAPGGRTYSGGAQALRSLVAQRGVRELYRGLVATTAKQAATSAVRMGSYNALKELVASRSPSGGASPGGVTTFLSGAAAGTITVYATQPFDTVKTRAQGARGQSTVEAVRSVVRDRGGGLAGLGAFWRGSTMRLGRLVVSGGVVFTVYENVVQLLS</sequence>
<dbReference type="GO" id="GO:0005743">
    <property type="term" value="C:mitochondrial inner membrane"/>
    <property type="evidence" value="ECO:0007669"/>
    <property type="project" value="UniProtKB-SubCell"/>
</dbReference>
<dbReference type="PANTHER" id="PTHR45788">
    <property type="entry name" value="SUCCINATE/FUMARATE MITOCHONDRIAL TRANSPORTER-RELATED"/>
    <property type="match status" value="1"/>
</dbReference>
<keyword evidence="6" id="KW-0999">Mitochondrion inner membrane</keyword>
<reference evidence="12 13" key="1">
    <citation type="journal article" date="2015" name="BMC Genomics">
        <title>The genome of the truffle-parasite Tolypocladium ophioglossoides and the evolution of antifungal peptaibiotics.</title>
        <authorList>
            <person name="Quandt C.A."/>
            <person name="Bushley K.E."/>
            <person name="Spatafora J.W."/>
        </authorList>
    </citation>
    <scope>NUCLEOTIDE SEQUENCE [LARGE SCALE GENOMIC DNA]</scope>
    <source>
        <strain evidence="12 13">CBS 100239</strain>
    </source>
</reference>
<evidence type="ECO:0000256" key="11">
    <source>
        <dbReference type="RuleBase" id="RU000488"/>
    </source>
</evidence>
<evidence type="ECO:0000313" key="12">
    <source>
        <dbReference type="EMBL" id="KND89436.1"/>
    </source>
</evidence>
<dbReference type="InterPro" id="IPR018108">
    <property type="entry name" value="MCP_transmembrane"/>
</dbReference>
<dbReference type="Proteomes" id="UP000036947">
    <property type="component" value="Unassembled WGS sequence"/>
</dbReference>
<keyword evidence="7" id="KW-1133">Transmembrane helix</keyword>
<dbReference type="GO" id="GO:0071913">
    <property type="term" value="F:citrate secondary active transmembrane transporter activity"/>
    <property type="evidence" value="ECO:0007669"/>
    <property type="project" value="TreeGrafter"/>
</dbReference>
<dbReference type="InterPro" id="IPR023395">
    <property type="entry name" value="MCP_dom_sf"/>
</dbReference>
<protein>
    <submittedName>
        <fullName evidence="12">Tricarboxylate transport protein</fullName>
    </submittedName>
</protein>
<name>A0A0L0N5Z2_TOLOC</name>
<dbReference type="STRING" id="1163406.A0A0L0N5Z2"/>
<accession>A0A0L0N5Z2</accession>
<evidence type="ECO:0000256" key="2">
    <source>
        <dbReference type="ARBA" id="ARBA00006375"/>
    </source>
</evidence>
<evidence type="ECO:0000256" key="1">
    <source>
        <dbReference type="ARBA" id="ARBA00004448"/>
    </source>
</evidence>
<proteinExistence type="inferred from homology"/>
<gene>
    <name evidence="12" type="ORF">TOPH_05812</name>
</gene>
<evidence type="ECO:0000256" key="7">
    <source>
        <dbReference type="ARBA" id="ARBA00022989"/>
    </source>
</evidence>
<evidence type="ECO:0000256" key="10">
    <source>
        <dbReference type="PROSITE-ProRule" id="PRU00282"/>
    </source>
</evidence>
<evidence type="ECO:0000256" key="4">
    <source>
        <dbReference type="ARBA" id="ARBA00022692"/>
    </source>
</evidence>
<comment type="similarity">
    <text evidence="2 11">Belongs to the mitochondrial carrier (TC 2.A.29) family.</text>
</comment>
<dbReference type="GO" id="GO:0006843">
    <property type="term" value="P:mitochondrial citrate transmembrane transport"/>
    <property type="evidence" value="ECO:0007669"/>
    <property type="project" value="TreeGrafter"/>
</dbReference>
<comment type="subcellular location">
    <subcellularLocation>
        <location evidence="1">Mitochondrion inner membrane</location>
        <topology evidence="1">Multi-pass membrane protein</topology>
    </subcellularLocation>
</comment>
<dbReference type="AlphaFoldDB" id="A0A0L0N5Z2"/>
<organism evidence="12 13">
    <name type="scientific">Tolypocladium ophioglossoides (strain CBS 100239)</name>
    <name type="common">Snaketongue truffleclub</name>
    <name type="synonym">Elaphocordyceps ophioglossoides</name>
    <dbReference type="NCBI Taxonomy" id="1163406"/>
    <lineage>
        <taxon>Eukaryota</taxon>
        <taxon>Fungi</taxon>
        <taxon>Dikarya</taxon>
        <taxon>Ascomycota</taxon>
        <taxon>Pezizomycotina</taxon>
        <taxon>Sordariomycetes</taxon>
        <taxon>Hypocreomycetidae</taxon>
        <taxon>Hypocreales</taxon>
        <taxon>Ophiocordycipitaceae</taxon>
        <taxon>Tolypocladium</taxon>
    </lineage>
</organism>
<evidence type="ECO:0000256" key="8">
    <source>
        <dbReference type="ARBA" id="ARBA00023128"/>
    </source>
</evidence>
<keyword evidence="13" id="KW-1185">Reference proteome</keyword>
<evidence type="ECO:0000256" key="3">
    <source>
        <dbReference type="ARBA" id="ARBA00022448"/>
    </source>
</evidence>
<dbReference type="PRINTS" id="PR00926">
    <property type="entry name" value="MITOCARRIER"/>
</dbReference>
<feature type="repeat" description="Solcar" evidence="10">
    <location>
        <begin position="228"/>
        <end position="315"/>
    </location>
</feature>
<dbReference type="PANTHER" id="PTHR45788:SF3">
    <property type="entry name" value="TRICARBOXYLATE TRANSPORT PROTEIN"/>
    <property type="match status" value="1"/>
</dbReference>
<keyword evidence="8" id="KW-0496">Mitochondrion</keyword>
<dbReference type="PROSITE" id="PS50920">
    <property type="entry name" value="SOLCAR"/>
    <property type="match status" value="3"/>
</dbReference>
<keyword evidence="4 10" id="KW-0812">Transmembrane</keyword>
<evidence type="ECO:0000313" key="13">
    <source>
        <dbReference type="Proteomes" id="UP000036947"/>
    </source>
</evidence>
<keyword evidence="3 11" id="KW-0813">Transport</keyword>
<dbReference type="InterPro" id="IPR049563">
    <property type="entry name" value="TXTP-like"/>
</dbReference>
<evidence type="ECO:0000256" key="6">
    <source>
        <dbReference type="ARBA" id="ARBA00022792"/>
    </source>
</evidence>
<comment type="caution">
    <text evidence="12">The sequence shown here is derived from an EMBL/GenBank/DDBJ whole genome shotgun (WGS) entry which is preliminary data.</text>
</comment>
<feature type="repeat" description="Solcar" evidence="10">
    <location>
        <begin position="126"/>
        <end position="216"/>
    </location>
</feature>
<dbReference type="InterPro" id="IPR002067">
    <property type="entry name" value="MCP"/>
</dbReference>
<keyword evidence="5" id="KW-0677">Repeat</keyword>
<evidence type="ECO:0000256" key="9">
    <source>
        <dbReference type="ARBA" id="ARBA00023136"/>
    </source>
</evidence>
<dbReference type="SUPFAM" id="SSF103506">
    <property type="entry name" value="Mitochondrial carrier"/>
    <property type="match status" value="1"/>
</dbReference>